<protein>
    <recommendedName>
        <fullName evidence="3">Toxin</fullName>
    </recommendedName>
</protein>
<reference evidence="4 5" key="1">
    <citation type="submission" date="2018-05" db="EMBL/GenBank/DDBJ databases">
        <title>Genomic Encyclopedia of Type Strains, Phase IV (KMG-IV): sequencing the most valuable type-strain genomes for metagenomic binning, comparative biology and taxonomic classification.</title>
        <authorList>
            <person name="Goeker M."/>
        </authorList>
    </citation>
    <scope>NUCLEOTIDE SEQUENCE [LARGE SCALE GENOMIC DNA]</scope>
    <source>
        <strain evidence="4 5">DSM 16791</strain>
    </source>
</reference>
<evidence type="ECO:0000256" key="1">
    <source>
        <dbReference type="ARBA" id="ARBA00006226"/>
    </source>
</evidence>
<dbReference type="EMBL" id="QGTR01000001">
    <property type="protein sequence ID" value="PWW03672.1"/>
    <property type="molecule type" value="Genomic_DNA"/>
</dbReference>
<keyword evidence="5" id="KW-1185">Reference proteome</keyword>
<dbReference type="OrthoDB" id="7173315at2"/>
<proteinExistence type="inferred from homology"/>
<accession>A0A317PQD2</accession>
<dbReference type="InterPro" id="IPR028344">
    <property type="entry name" value="ParE1/4"/>
</dbReference>
<dbReference type="RefSeq" id="WP_110030195.1">
    <property type="nucleotide sequence ID" value="NZ_QGTR01000001.1"/>
</dbReference>
<comment type="caution">
    <text evidence="4">The sequence shown here is derived from an EMBL/GenBank/DDBJ whole genome shotgun (WGS) entry which is preliminary data.</text>
</comment>
<dbReference type="PIRSF" id="PIRSF029218">
    <property type="entry name" value="ParE"/>
    <property type="match status" value="1"/>
</dbReference>
<sequence>MPPNRPTDVRLTPKALGDLDGIWHYTARTWSPEQADAYIDELSLRFDMLSATPEMARERSEFDPPVRILPHRNHLIIYLIGDGRIDIIRILGGKQDWQAVLRVIDR</sequence>
<dbReference type="PANTHER" id="PTHR33755">
    <property type="entry name" value="TOXIN PARE1-RELATED"/>
    <property type="match status" value="1"/>
</dbReference>
<evidence type="ECO:0000313" key="4">
    <source>
        <dbReference type="EMBL" id="PWW03672.1"/>
    </source>
</evidence>
<dbReference type="Gene3D" id="3.30.2310.20">
    <property type="entry name" value="RelE-like"/>
    <property type="match status" value="1"/>
</dbReference>
<name>A0A317PQD2_9HYPH</name>
<comment type="similarity">
    <text evidence="1 3">Belongs to the RelE toxin family.</text>
</comment>
<keyword evidence="2" id="KW-1277">Toxin-antitoxin system</keyword>
<dbReference type="InterPro" id="IPR035093">
    <property type="entry name" value="RelE/ParE_toxin_dom_sf"/>
</dbReference>
<dbReference type="Pfam" id="PF05016">
    <property type="entry name" value="ParE_toxin"/>
    <property type="match status" value="1"/>
</dbReference>
<evidence type="ECO:0000313" key="5">
    <source>
        <dbReference type="Proteomes" id="UP000246352"/>
    </source>
</evidence>
<dbReference type="Proteomes" id="UP000246352">
    <property type="component" value="Unassembled WGS sequence"/>
</dbReference>
<dbReference type="AlphaFoldDB" id="A0A317PQD2"/>
<dbReference type="InterPro" id="IPR051803">
    <property type="entry name" value="TA_system_RelE-like_toxin"/>
</dbReference>
<gene>
    <name evidence="4" type="ORF">DFR52_101358</name>
</gene>
<dbReference type="InterPro" id="IPR007712">
    <property type="entry name" value="RelE/ParE_toxin"/>
</dbReference>
<evidence type="ECO:0000256" key="2">
    <source>
        <dbReference type="ARBA" id="ARBA00022649"/>
    </source>
</evidence>
<organism evidence="4 5">
    <name type="scientific">Hoeflea marina</name>
    <dbReference type="NCBI Taxonomy" id="274592"/>
    <lineage>
        <taxon>Bacteria</taxon>
        <taxon>Pseudomonadati</taxon>
        <taxon>Pseudomonadota</taxon>
        <taxon>Alphaproteobacteria</taxon>
        <taxon>Hyphomicrobiales</taxon>
        <taxon>Rhizobiaceae</taxon>
        <taxon>Hoeflea</taxon>
    </lineage>
</organism>
<evidence type="ECO:0000256" key="3">
    <source>
        <dbReference type="PIRNR" id="PIRNR029218"/>
    </source>
</evidence>